<protein>
    <submittedName>
        <fullName evidence="1">Uncharacterized protein</fullName>
    </submittedName>
</protein>
<evidence type="ECO:0000313" key="2">
    <source>
        <dbReference type="Proteomes" id="UP001165960"/>
    </source>
</evidence>
<name>A0ACC2UTC8_9FUNG</name>
<accession>A0ACC2UTC8</accession>
<dbReference type="Proteomes" id="UP001165960">
    <property type="component" value="Unassembled WGS sequence"/>
</dbReference>
<sequence length="373" mass="41902">MYKGTSLFARSTQINNTTHKMRQRLIQTLATQNIRSRLVRPAPAPLSIENQLTQKLASSLFNGDLIQAKQEFRWMLDHLCTNSKHATPSTGIDFLKANPTIAEKIGEYVKERTENHKPLQYILGTQPFGELDLIVRQPVLIPRWETEEWSLNLCTMLNNVDLMSKVERRKLRILDIGTGSGCIALLLASKLPKGRVEVFGIDQSQVALELALENKARNKGLLQNPVQFSKLDIMDDNAVRSFVQAHGDVDMIVSNPPYITPSEYAELTPDVKNWEDPCALVTEDGLGLQFYRRIIELSVASESSLLHSTAPQNASSMLPLYAQVPQLVLEVGSHQQATLVSRLSDDYFKHSRILKDLAGQDRVVIAYQSDINL</sequence>
<dbReference type="EMBL" id="QTSX02000012">
    <property type="protein sequence ID" value="KAJ9090214.1"/>
    <property type="molecule type" value="Genomic_DNA"/>
</dbReference>
<proteinExistence type="predicted"/>
<comment type="caution">
    <text evidence="1">The sequence shown here is derived from an EMBL/GenBank/DDBJ whole genome shotgun (WGS) entry which is preliminary data.</text>
</comment>
<evidence type="ECO:0000313" key="1">
    <source>
        <dbReference type="EMBL" id="KAJ9090214.1"/>
    </source>
</evidence>
<keyword evidence="2" id="KW-1185">Reference proteome</keyword>
<gene>
    <name evidence="1" type="ORF">DSO57_1004792</name>
</gene>
<reference evidence="1" key="1">
    <citation type="submission" date="2022-04" db="EMBL/GenBank/DDBJ databases">
        <title>Genome of the entomopathogenic fungus Entomophthora muscae.</title>
        <authorList>
            <person name="Elya C."/>
            <person name="Lovett B.R."/>
            <person name="Lee E."/>
            <person name="Macias A.M."/>
            <person name="Hajek A.E."/>
            <person name="De Bivort B.L."/>
            <person name="Kasson M.T."/>
            <person name="De Fine Licht H.H."/>
            <person name="Stajich J.E."/>
        </authorList>
    </citation>
    <scope>NUCLEOTIDE SEQUENCE</scope>
    <source>
        <strain evidence="1">Berkeley</strain>
    </source>
</reference>
<organism evidence="1 2">
    <name type="scientific">Entomophthora muscae</name>
    <dbReference type="NCBI Taxonomy" id="34485"/>
    <lineage>
        <taxon>Eukaryota</taxon>
        <taxon>Fungi</taxon>
        <taxon>Fungi incertae sedis</taxon>
        <taxon>Zoopagomycota</taxon>
        <taxon>Entomophthoromycotina</taxon>
        <taxon>Entomophthoromycetes</taxon>
        <taxon>Entomophthorales</taxon>
        <taxon>Entomophthoraceae</taxon>
        <taxon>Entomophthora</taxon>
    </lineage>
</organism>